<comment type="caution">
    <text evidence="3">The sequence shown here is derived from an EMBL/GenBank/DDBJ whole genome shotgun (WGS) entry which is preliminary data.</text>
</comment>
<reference evidence="3" key="1">
    <citation type="submission" date="2020-02" db="EMBL/GenBank/DDBJ databases">
        <authorList>
            <person name="Shen X.-R."/>
            <person name="Zhang Y.-X."/>
        </authorList>
    </citation>
    <scope>NUCLEOTIDE SEQUENCE</scope>
    <source>
        <strain evidence="3">SYP-B3998</strain>
    </source>
</reference>
<dbReference type="AlphaFoldDB" id="A0A6G3ZYE2"/>
<keyword evidence="1" id="KW-0862">Zinc</keyword>
<keyword evidence="1" id="KW-0479">Metal-binding</keyword>
<keyword evidence="1" id="KW-0863">Zinc-finger</keyword>
<evidence type="ECO:0000313" key="3">
    <source>
        <dbReference type="EMBL" id="NEW07068.1"/>
    </source>
</evidence>
<dbReference type="EMBL" id="JAAIKC010000004">
    <property type="protein sequence ID" value="NEW07068.1"/>
    <property type="molecule type" value="Genomic_DNA"/>
</dbReference>
<protein>
    <recommendedName>
        <fullName evidence="2">SWIM-type domain-containing protein</fullName>
    </recommendedName>
</protein>
<dbReference type="PROSITE" id="PS50966">
    <property type="entry name" value="ZF_SWIM"/>
    <property type="match status" value="1"/>
</dbReference>
<accession>A0A6G3ZYE2</accession>
<proteinExistence type="predicted"/>
<feature type="domain" description="SWIM-type" evidence="2">
    <location>
        <begin position="57"/>
        <end position="92"/>
    </location>
</feature>
<dbReference type="RefSeq" id="WP_163947314.1">
    <property type="nucleotide sequence ID" value="NZ_JAAIKC010000004.1"/>
</dbReference>
<evidence type="ECO:0000259" key="2">
    <source>
        <dbReference type="PROSITE" id="PS50966"/>
    </source>
</evidence>
<organism evidence="3">
    <name type="scientific">Paenibacillus sp. SYP-B3998</name>
    <dbReference type="NCBI Taxonomy" id="2678564"/>
    <lineage>
        <taxon>Bacteria</taxon>
        <taxon>Bacillati</taxon>
        <taxon>Bacillota</taxon>
        <taxon>Bacilli</taxon>
        <taxon>Bacillales</taxon>
        <taxon>Paenibacillaceae</taxon>
        <taxon>Paenibacillus</taxon>
    </lineage>
</organism>
<dbReference type="GO" id="GO:0008270">
    <property type="term" value="F:zinc ion binding"/>
    <property type="evidence" value="ECO:0007669"/>
    <property type="project" value="UniProtKB-KW"/>
</dbReference>
<name>A0A6G3ZYE2_9BACL</name>
<dbReference type="InterPro" id="IPR007527">
    <property type="entry name" value="Znf_SWIM"/>
</dbReference>
<dbReference type="Pfam" id="PF04434">
    <property type="entry name" value="SWIM"/>
    <property type="match status" value="1"/>
</dbReference>
<evidence type="ECO:0000256" key="1">
    <source>
        <dbReference type="PROSITE-ProRule" id="PRU00325"/>
    </source>
</evidence>
<gene>
    <name evidence="3" type="ORF">GK047_13735</name>
</gene>
<sequence length="526" mass="61254">MLDVDIDWNQWSNQLRPHFSEAIVQRGWLYYQQHAVMELSMEGTSVIKARVSGASAYRVRIALDDFSRSSCSCPYAYGSSCKHMAAVLFEVSDQLGFEPKELFAASGKTGGNRRPEGQSFLKEIPRPSAKDTSSVWHAYFEKQFGSAKVYNASSVEELYTHALDKLRKVADGWQPMLKAIYEIHVVLFLMELCDSLVEDLSGNNYYYQNISYYYSEIAKSTMEQLAHAMRYVDPKEAWLEHPQYVTELAAHLGGSVLEDKQDSKMNWTGAYRLLWWNLLHEKSLISTEVRRLRELASDKGRSIHARKAAVMALVHFDIMAGHDETAMERITAEVRRIDPGDWFGYLQTFAQLEQWHRLVNWLKWLQPAVGKTANECTNTYFHLWNEAAKHVDIVEEQKQAMVALLPGSYRHYSRSLLDKKEYQTWADLILLLDLTPFHIESSDWKLVEKENIRVLLPIYHHAAEQFIMEKNRDSYKRAVRLLKRLGTVYKKLKQSPRFESYIQQLSKQYTRYRAFQEELRKGKLIT</sequence>